<evidence type="ECO:0000256" key="6">
    <source>
        <dbReference type="ARBA" id="ARBA00022833"/>
    </source>
</evidence>
<keyword evidence="6" id="KW-0862">Zinc</keyword>
<keyword evidence="7" id="KW-0482">Metalloprotease</keyword>
<dbReference type="SUPFAM" id="SSF48726">
    <property type="entry name" value="Immunoglobulin"/>
    <property type="match status" value="1"/>
</dbReference>
<feature type="domain" description="Ig-like" evidence="10">
    <location>
        <begin position="665"/>
        <end position="733"/>
    </location>
</feature>
<dbReference type="PROSITE" id="PS50835">
    <property type="entry name" value="IG_LIKE"/>
    <property type="match status" value="1"/>
</dbReference>
<feature type="chain" id="PRO_5046971258" description="Ig-like domain-containing protein" evidence="9">
    <location>
        <begin position="21"/>
        <end position="835"/>
    </location>
</feature>
<keyword evidence="3" id="KW-0479">Metal-binding</keyword>
<feature type="signal peptide" evidence="9">
    <location>
        <begin position="1"/>
        <end position="20"/>
    </location>
</feature>
<evidence type="ECO:0000256" key="7">
    <source>
        <dbReference type="ARBA" id="ARBA00023049"/>
    </source>
</evidence>
<dbReference type="InterPro" id="IPR008754">
    <property type="entry name" value="Peptidase_M43"/>
</dbReference>
<organism evidence="11 12">
    <name type="scientific">Flaviaesturariibacter amylovorans</name>
    <dbReference type="NCBI Taxonomy" id="1084520"/>
    <lineage>
        <taxon>Bacteria</taxon>
        <taxon>Pseudomonadati</taxon>
        <taxon>Bacteroidota</taxon>
        <taxon>Chitinophagia</taxon>
        <taxon>Chitinophagales</taxon>
        <taxon>Chitinophagaceae</taxon>
        <taxon>Flaviaestuariibacter</taxon>
    </lineage>
</organism>
<dbReference type="PANTHER" id="PTHR47466:SF1">
    <property type="entry name" value="METALLOPROTEASE MEP1 (AFU_ORTHOLOGUE AFUA_1G07730)-RELATED"/>
    <property type="match status" value="1"/>
</dbReference>
<proteinExistence type="inferred from homology"/>
<dbReference type="InterPro" id="IPR013783">
    <property type="entry name" value="Ig-like_fold"/>
</dbReference>
<protein>
    <recommendedName>
        <fullName evidence="10">Ig-like domain-containing protein</fullName>
    </recommendedName>
</protein>
<evidence type="ECO:0000256" key="9">
    <source>
        <dbReference type="SAM" id="SignalP"/>
    </source>
</evidence>
<dbReference type="EMBL" id="BAABGY010000011">
    <property type="protein sequence ID" value="GAA4338849.1"/>
    <property type="molecule type" value="Genomic_DNA"/>
</dbReference>
<dbReference type="SUPFAM" id="SSF55486">
    <property type="entry name" value="Metalloproteases ('zincins'), catalytic domain"/>
    <property type="match status" value="1"/>
</dbReference>
<evidence type="ECO:0000256" key="1">
    <source>
        <dbReference type="ARBA" id="ARBA00008721"/>
    </source>
</evidence>
<evidence type="ECO:0000259" key="10">
    <source>
        <dbReference type="PROSITE" id="PS50835"/>
    </source>
</evidence>
<keyword evidence="4 9" id="KW-0732">Signal</keyword>
<evidence type="ECO:0000256" key="3">
    <source>
        <dbReference type="ARBA" id="ARBA00022723"/>
    </source>
</evidence>
<name>A0ABP8HGF7_9BACT</name>
<dbReference type="Pfam" id="PF05572">
    <property type="entry name" value="Peptidase_M43"/>
    <property type="match status" value="1"/>
</dbReference>
<dbReference type="InterPro" id="IPR007110">
    <property type="entry name" value="Ig-like_dom"/>
</dbReference>
<evidence type="ECO:0000256" key="5">
    <source>
        <dbReference type="ARBA" id="ARBA00022801"/>
    </source>
</evidence>
<gene>
    <name evidence="11" type="ORF">GCM10023184_35540</name>
</gene>
<dbReference type="Proteomes" id="UP001501725">
    <property type="component" value="Unassembled WGS sequence"/>
</dbReference>
<dbReference type="Gene3D" id="2.60.40.10">
    <property type="entry name" value="Immunoglobulins"/>
    <property type="match status" value="1"/>
</dbReference>
<sequence length="835" mass="87676">MRKITFLVLALSLGLLTAQAQQSGRHQRRCATTEALSKNRQTAEYQAARARVLASNITARTSALNGPVTIPVVVHVVLPNPYMITEAHIDYLLNQLNESFSGLNADSTNGVPFYGVRGHSLLRFTRARRTPSGGATTGIERRVGTGVIAEDTYQPVKHASEGGLDPWDVTKYYNIWVTDPGASGILGIAPSIGVGNQTETLNSDVGIDGVVIDYRCFSNACYAYTEYNMARTVVHEIGHNFGLYHSFSGCNAGDDFMQPDQAIPASLTGAAADDTPGLDDFTSGCPTGIVASACTAPTSVMYQNYMDYTNDACYSMFTKSQVARMHWILENLRPGYLTTTGATPPATVPTLDAAAGMIVNPGGSEFNGAGCTLTTYGKPSCPGAFQPKLLIVNNGSSTLTSITASVQLNSGTPVTQTFTGLNIPTGGTYVATLPAVTLALGANQLNFTTSAPNGGTDAVAANNNISTTVTINAPTAAPLTDGLEGATFPTANWVINNYNGDTTWARRSPGRTGTYSLFINNYDNENAETYDDFSSIPVNLAAGADSLVIGFDLAHKRYPSAANYDSLFVLLSNDCGMSYGFVYRKGGISLTTAGSSNAPYLTPVATDWRYERISLPAATVGSSKVMVTFRNMNRFGNNIFLDNISITSACRTTTIGTQPAAQTVCAGTGASFSVGATGTGVTYQWKKDGANITGATSATYAIASAATSQAGLYTVEVTNACGVTTTSAGAQLTVNTGGSCSATAVSNLNPELSSVVLMPNAVRAAATLRVQALRAQRIDWTIVDAQGRVVRGFAQAVSAGQNDIRVDVRGLSGGTYQLIGTNSKGKTTVVKFVRL</sequence>
<evidence type="ECO:0000313" key="11">
    <source>
        <dbReference type="EMBL" id="GAA4338849.1"/>
    </source>
</evidence>
<evidence type="ECO:0000313" key="12">
    <source>
        <dbReference type="Proteomes" id="UP001501725"/>
    </source>
</evidence>
<dbReference type="PANTHER" id="PTHR47466">
    <property type="match status" value="1"/>
</dbReference>
<dbReference type="InterPro" id="IPR036179">
    <property type="entry name" value="Ig-like_dom_sf"/>
</dbReference>
<keyword evidence="5" id="KW-0378">Hydrolase</keyword>
<reference evidence="12" key="1">
    <citation type="journal article" date="2019" name="Int. J. Syst. Evol. Microbiol.">
        <title>The Global Catalogue of Microorganisms (GCM) 10K type strain sequencing project: providing services to taxonomists for standard genome sequencing and annotation.</title>
        <authorList>
            <consortium name="The Broad Institute Genomics Platform"/>
            <consortium name="The Broad Institute Genome Sequencing Center for Infectious Disease"/>
            <person name="Wu L."/>
            <person name="Ma J."/>
        </authorList>
    </citation>
    <scope>NUCLEOTIDE SEQUENCE [LARGE SCALE GENOMIC DNA]</scope>
    <source>
        <strain evidence="12">JCM 17919</strain>
    </source>
</reference>
<comment type="similarity">
    <text evidence="1">Belongs to the peptidase M43B family.</text>
</comment>
<comment type="caution">
    <text evidence="11">The sequence shown here is derived from an EMBL/GenBank/DDBJ whole genome shotgun (WGS) entry which is preliminary data.</text>
</comment>
<accession>A0ABP8HGF7</accession>
<keyword evidence="2" id="KW-0645">Protease</keyword>
<keyword evidence="8" id="KW-1015">Disulfide bond</keyword>
<evidence type="ECO:0000256" key="2">
    <source>
        <dbReference type="ARBA" id="ARBA00022670"/>
    </source>
</evidence>
<evidence type="ECO:0000256" key="4">
    <source>
        <dbReference type="ARBA" id="ARBA00022729"/>
    </source>
</evidence>
<dbReference type="InterPro" id="IPR024079">
    <property type="entry name" value="MetalloPept_cat_dom_sf"/>
</dbReference>
<dbReference type="Gene3D" id="3.40.390.10">
    <property type="entry name" value="Collagenase (Catalytic Domain)"/>
    <property type="match status" value="1"/>
</dbReference>
<keyword evidence="12" id="KW-1185">Reference proteome</keyword>
<evidence type="ECO:0000256" key="8">
    <source>
        <dbReference type="ARBA" id="ARBA00023157"/>
    </source>
</evidence>
<dbReference type="RefSeq" id="WP_345257158.1">
    <property type="nucleotide sequence ID" value="NZ_BAABGY010000011.1"/>
</dbReference>